<evidence type="ECO:0000313" key="4">
    <source>
        <dbReference type="EMBL" id="CAB4843001.1"/>
    </source>
</evidence>
<protein>
    <submittedName>
        <fullName evidence="5">Unannotated protein</fullName>
    </submittedName>
</protein>
<evidence type="ECO:0000313" key="2">
    <source>
        <dbReference type="EMBL" id="CAB4666810.1"/>
    </source>
</evidence>
<evidence type="ECO:0000313" key="7">
    <source>
        <dbReference type="EMBL" id="CAB5075292.1"/>
    </source>
</evidence>
<proteinExistence type="predicted"/>
<reference evidence="5" key="1">
    <citation type="submission" date="2020-05" db="EMBL/GenBank/DDBJ databases">
        <authorList>
            <person name="Chiriac C."/>
            <person name="Salcher M."/>
            <person name="Ghai R."/>
            <person name="Kavagutti S V."/>
        </authorList>
    </citation>
    <scope>NUCLEOTIDE SEQUENCE</scope>
</reference>
<evidence type="ECO:0000256" key="1">
    <source>
        <dbReference type="SAM" id="Phobius"/>
    </source>
</evidence>
<evidence type="ECO:0000313" key="6">
    <source>
        <dbReference type="EMBL" id="CAB5054088.1"/>
    </source>
</evidence>
<gene>
    <name evidence="2" type="ORF">UFOPK2254_01054</name>
    <name evidence="3" type="ORF">UFOPK2907_01023</name>
    <name evidence="4" type="ORF">UFOPK3241_00767</name>
    <name evidence="5" type="ORF">UFOPK3937_00869</name>
    <name evidence="6" type="ORF">UFOPK4265_00939</name>
    <name evidence="7" type="ORF">UFOPK4401_00744</name>
</gene>
<dbReference type="AlphaFoldDB" id="A0A6J7N0J6"/>
<organism evidence="5">
    <name type="scientific">freshwater metagenome</name>
    <dbReference type="NCBI Taxonomy" id="449393"/>
    <lineage>
        <taxon>unclassified sequences</taxon>
        <taxon>metagenomes</taxon>
        <taxon>ecological metagenomes</taxon>
    </lineage>
</organism>
<feature type="transmembrane region" description="Helical" evidence="1">
    <location>
        <begin position="116"/>
        <end position="137"/>
    </location>
</feature>
<sequence>MVPKMFGSMKMNLKMPDYIPGTCNIGTGEIRRRQLVALAGLIFSLVMFSGLIVTNAPRGARFSLFVPLLVASVGWVQSRKKFCLAYGFMGTFNFGKLGAISKVADPVDRAADRRMALGILLQSCTVAVLATLMAWVAPV</sequence>
<accession>A0A6J7N0J6</accession>
<dbReference type="EMBL" id="CAEZZR010000097">
    <property type="protein sequence ID" value="CAB4778884.1"/>
    <property type="molecule type" value="Genomic_DNA"/>
</dbReference>
<feature type="transmembrane region" description="Helical" evidence="1">
    <location>
        <begin position="59"/>
        <end position="76"/>
    </location>
</feature>
<name>A0A6J7N0J6_9ZZZZ</name>
<dbReference type="EMBL" id="CAFBOJ010000093">
    <property type="protein sequence ID" value="CAB4983564.1"/>
    <property type="molecule type" value="Genomic_DNA"/>
</dbReference>
<feature type="transmembrane region" description="Helical" evidence="1">
    <location>
        <begin position="35"/>
        <end position="53"/>
    </location>
</feature>
<dbReference type="EMBL" id="CAFAZX010000036">
    <property type="protein sequence ID" value="CAB4843001.1"/>
    <property type="molecule type" value="Genomic_DNA"/>
</dbReference>
<dbReference type="EMBL" id="CAFBQK010000123">
    <property type="protein sequence ID" value="CAB5054088.1"/>
    <property type="molecule type" value="Genomic_DNA"/>
</dbReference>
<keyword evidence="1" id="KW-0472">Membrane</keyword>
<evidence type="ECO:0000313" key="5">
    <source>
        <dbReference type="EMBL" id="CAB4983564.1"/>
    </source>
</evidence>
<keyword evidence="1" id="KW-0812">Transmembrane</keyword>
<dbReference type="EMBL" id="CAFBRB010000070">
    <property type="protein sequence ID" value="CAB5075292.1"/>
    <property type="molecule type" value="Genomic_DNA"/>
</dbReference>
<dbReference type="EMBL" id="CAEZWO010000111">
    <property type="protein sequence ID" value="CAB4666810.1"/>
    <property type="molecule type" value="Genomic_DNA"/>
</dbReference>
<evidence type="ECO:0000313" key="3">
    <source>
        <dbReference type="EMBL" id="CAB4778884.1"/>
    </source>
</evidence>
<keyword evidence="1" id="KW-1133">Transmembrane helix</keyword>